<organism evidence="2 3">
    <name type="scientific">Gossypium davidsonii</name>
    <name type="common">Davidson's cotton</name>
    <name type="synonym">Gossypium klotzschianum subsp. davidsonii</name>
    <dbReference type="NCBI Taxonomy" id="34287"/>
    <lineage>
        <taxon>Eukaryota</taxon>
        <taxon>Viridiplantae</taxon>
        <taxon>Streptophyta</taxon>
        <taxon>Embryophyta</taxon>
        <taxon>Tracheophyta</taxon>
        <taxon>Spermatophyta</taxon>
        <taxon>Magnoliopsida</taxon>
        <taxon>eudicotyledons</taxon>
        <taxon>Gunneridae</taxon>
        <taxon>Pentapetalae</taxon>
        <taxon>rosids</taxon>
        <taxon>malvids</taxon>
        <taxon>Malvales</taxon>
        <taxon>Malvaceae</taxon>
        <taxon>Malvoideae</taxon>
        <taxon>Gossypium</taxon>
    </lineage>
</organism>
<gene>
    <name evidence="2" type="ORF">Godav_029537</name>
</gene>
<feature type="compositionally biased region" description="Polar residues" evidence="1">
    <location>
        <begin position="226"/>
        <end position="250"/>
    </location>
</feature>
<evidence type="ECO:0000313" key="3">
    <source>
        <dbReference type="Proteomes" id="UP000593561"/>
    </source>
</evidence>
<feature type="non-terminal residue" evidence="2">
    <location>
        <position position="250"/>
    </location>
</feature>
<name>A0A7J8TCG6_GOSDV</name>
<dbReference type="EMBL" id="JABFAC010243484">
    <property type="protein sequence ID" value="MBA0635861.1"/>
    <property type="molecule type" value="Genomic_DNA"/>
</dbReference>
<dbReference type="AlphaFoldDB" id="A0A7J8TCG6"/>
<reference evidence="2 3" key="1">
    <citation type="journal article" date="2019" name="Genome Biol. Evol.">
        <title>Insights into the evolution of the New World diploid cottons (Gossypium, subgenus Houzingenia) based on genome sequencing.</title>
        <authorList>
            <person name="Grover C.E."/>
            <person name="Arick M.A. 2nd"/>
            <person name="Thrash A."/>
            <person name="Conover J.L."/>
            <person name="Sanders W.S."/>
            <person name="Peterson D.G."/>
            <person name="Frelichowski J.E."/>
            <person name="Scheffler J.A."/>
            <person name="Scheffler B.E."/>
            <person name="Wendel J.F."/>
        </authorList>
    </citation>
    <scope>NUCLEOTIDE SEQUENCE [LARGE SCALE GENOMIC DNA]</scope>
    <source>
        <strain evidence="2">27</strain>
        <tissue evidence="2">Leaf</tissue>
    </source>
</reference>
<sequence length="250" mass="28614">EKTLEAKSAIPGVLAKTVAAAAWDDGEWWQRRVWGRRDLPISRGTYSTIGQKLDGGAKQRVLRSEIIGQFCRLRINLNVQKPLRRGIFVSTEIIPAEKNRIKEDPPFSLASKAELNLVGMESLKFNALSKKLQTQCSYIGDIKENQKAHLYSEKRSDTMQGVQEDSWKANWKRIEPMGVMRHHEAESKLQKRKLAEIIYDDYGIKETREDITKRMRYGGQDLINEAETNSIENPNQNRSAATKRQADLTQ</sequence>
<feature type="region of interest" description="Disordered" evidence="1">
    <location>
        <begin position="225"/>
        <end position="250"/>
    </location>
</feature>
<accession>A0A7J8TCG6</accession>
<dbReference type="Proteomes" id="UP000593561">
    <property type="component" value="Unassembled WGS sequence"/>
</dbReference>
<evidence type="ECO:0000256" key="1">
    <source>
        <dbReference type="SAM" id="MobiDB-lite"/>
    </source>
</evidence>
<protein>
    <submittedName>
        <fullName evidence="2">Uncharacterized protein</fullName>
    </submittedName>
</protein>
<comment type="caution">
    <text evidence="2">The sequence shown here is derived from an EMBL/GenBank/DDBJ whole genome shotgun (WGS) entry which is preliminary data.</text>
</comment>
<keyword evidence="3" id="KW-1185">Reference proteome</keyword>
<proteinExistence type="predicted"/>
<evidence type="ECO:0000313" key="2">
    <source>
        <dbReference type="EMBL" id="MBA0635861.1"/>
    </source>
</evidence>